<protein>
    <submittedName>
        <fullName evidence="1">Uncharacterized protein</fullName>
    </submittedName>
</protein>
<keyword evidence="2" id="KW-1185">Reference proteome</keyword>
<evidence type="ECO:0000313" key="1">
    <source>
        <dbReference type="EMBL" id="KAJ8271985.1"/>
    </source>
</evidence>
<dbReference type="AlphaFoldDB" id="A0A9Q1DJ43"/>
<dbReference type="EMBL" id="JAFJMO010000007">
    <property type="protein sequence ID" value="KAJ8271985.1"/>
    <property type="molecule type" value="Genomic_DNA"/>
</dbReference>
<comment type="caution">
    <text evidence="1">The sequence shown here is derived from an EMBL/GenBank/DDBJ whole genome shotgun (WGS) entry which is preliminary data.</text>
</comment>
<organism evidence="1 2">
    <name type="scientific">Conger conger</name>
    <name type="common">Conger eel</name>
    <name type="synonym">Muraena conger</name>
    <dbReference type="NCBI Taxonomy" id="82655"/>
    <lineage>
        <taxon>Eukaryota</taxon>
        <taxon>Metazoa</taxon>
        <taxon>Chordata</taxon>
        <taxon>Craniata</taxon>
        <taxon>Vertebrata</taxon>
        <taxon>Euteleostomi</taxon>
        <taxon>Actinopterygii</taxon>
        <taxon>Neopterygii</taxon>
        <taxon>Teleostei</taxon>
        <taxon>Anguilliformes</taxon>
        <taxon>Congridae</taxon>
        <taxon>Conger</taxon>
    </lineage>
</organism>
<accession>A0A9Q1DJ43</accession>
<sequence>MQMLCGRDMVLLKEMTGGVKRLCRAFEVRRAAEDFQEGAGDWQSSRGQRGRMVRHAFSIQREDLAPARLIEMKAGEDEFVKSLNLLTKGQPPPPRPCNIHPLLCTSLSSVPLLNVRPRRAMFLNTADFSVRRRPGN</sequence>
<evidence type="ECO:0000313" key="2">
    <source>
        <dbReference type="Proteomes" id="UP001152803"/>
    </source>
</evidence>
<reference evidence="1" key="1">
    <citation type="journal article" date="2023" name="Science">
        <title>Genome structures resolve the early diversification of teleost fishes.</title>
        <authorList>
            <person name="Parey E."/>
            <person name="Louis A."/>
            <person name="Montfort J."/>
            <person name="Bouchez O."/>
            <person name="Roques C."/>
            <person name="Iampietro C."/>
            <person name="Lluch J."/>
            <person name="Castinel A."/>
            <person name="Donnadieu C."/>
            <person name="Desvignes T."/>
            <person name="Floi Bucao C."/>
            <person name="Jouanno E."/>
            <person name="Wen M."/>
            <person name="Mejri S."/>
            <person name="Dirks R."/>
            <person name="Jansen H."/>
            <person name="Henkel C."/>
            <person name="Chen W.J."/>
            <person name="Zahm M."/>
            <person name="Cabau C."/>
            <person name="Klopp C."/>
            <person name="Thompson A.W."/>
            <person name="Robinson-Rechavi M."/>
            <person name="Braasch I."/>
            <person name="Lecointre G."/>
            <person name="Bobe J."/>
            <person name="Postlethwait J.H."/>
            <person name="Berthelot C."/>
            <person name="Roest Crollius H."/>
            <person name="Guiguen Y."/>
        </authorList>
    </citation>
    <scope>NUCLEOTIDE SEQUENCE</scope>
    <source>
        <strain evidence="1">Concon-B</strain>
    </source>
</reference>
<proteinExistence type="predicted"/>
<name>A0A9Q1DJ43_CONCO</name>
<dbReference type="Proteomes" id="UP001152803">
    <property type="component" value="Unassembled WGS sequence"/>
</dbReference>
<gene>
    <name evidence="1" type="ORF">COCON_G00108440</name>
</gene>